<keyword evidence="1 2" id="KW-0732">Signal</keyword>
<dbReference type="SUPFAM" id="SSF69318">
    <property type="entry name" value="Integrin alpha N-terminal domain"/>
    <property type="match status" value="1"/>
</dbReference>
<accession>A0A7X9X9W3</accession>
<dbReference type="Pfam" id="PF19081">
    <property type="entry name" value="Ig_7"/>
    <property type="match status" value="1"/>
</dbReference>
<feature type="domain" description="Ig-like" evidence="3">
    <location>
        <begin position="1593"/>
        <end position="1664"/>
    </location>
</feature>
<comment type="caution">
    <text evidence="4">The sequence shown here is derived from an EMBL/GenBank/DDBJ whole genome shotgun (WGS) entry which is preliminary data.</text>
</comment>
<dbReference type="InterPro" id="IPR013517">
    <property type="entry name" value="FG-GAP"/>
</dbReference>
<dbReference type="Pfam" id="PF13517">
    <property type="entry name" value="FG-GAP_3"/>
    <property type="match status" value="3"/>
</dbReference>
<organism evidence="4 5">
    <name type="scientific">Flammeovirga aprica JL-4</name>
    <dbReference type="NCBI Taxonomy" id="694437"/>
    <lineage>
        <taxon>Bacteria</taxon>
        <taxon>Pseudomonadati</taxon>
        <taxon>Bacteroidota</taxon>
        <taxon>Cytophagia</taxon>
        <taxon>Cytophagales</taxon>
        <taxon>Flammeovirgaceae</taxon>
        <taxon>Flammeovirga</taxon>
    </lineage>
</organism>
<protein>
    <submittedName>
        <fullName evidence="4">T9SS type B sorting domain-containing protein</fullName>
    </submittedName>
</protein>
<proteinExistence type="predicted"/>
<dbReference type="InterPro" id="IPR026341">
    <property type="entry name" value="T9SS_type_B"/>
</dbReference>
<dbReference type="RefSeq" id="WP_169657373.1">
    <property type="nucleotide sequence ID" value="NZ_JABANE010000034.1"/>
</dbReference>
<dbReference type="EMBL" id="JABANE010000034">
    <property type="protein sequence ID" value="NME69088.1"/>
    <property type="molecule type" value="Genomic_DNA"/>
</dbReference>
<evidence type="ECO:0000313" key="4">
    <source>
        <dbReference type="EMBL" id="NME69088.1"/>
    </source>
</evidence>
<evidence type="ECO:0000256" key="2">
    <source>
        <dbReference type="SAM" id="SignalP"/>
    </source>
</evidence>
<sequence length="1921" mass="213300">MNSKLLISNLLLLLITFQVNAQNFSEVTVEGLEALNNSTYISADLNGNQEKNDVIYAGINSSSTWVIGAKYISGGEWLDWSNGLEPVSSPKISIGDLNKDGRMDLFVAGKDINTNSARIDVYINNGNGSWTNINSGIPQLENASIISGDFRAEGENGLLISGKNSSGEIQTRYFVYRSSSFVELDVDILGYQNAETIAFDANNDGRVDILFSGDNPYGNRETKLYHNLGKGEYEAQAISFPALNQTKLKVADFNNDGYSDLVMTGLNASNQPSTYTYINNSGIWQQVNWGLDNIATGGLEVGDFNRDGYIDVFLNGYDRSYSRITQLYYNNAGTSFTNSTISFKEITSGDLTVLDWNNNEKLDILLSGTTAFGTEIFLYQNDFTSAVTAPQVPTPLTPVVQVNTVKIFWNDVADAIAYDLKIGTSSGAGDVVSADAEPDGTRKLFSYGKTFFEQLTIDSLAEGKYYYSIQSIGSDYKGSGFSTEGSFTICDKPDLGEDLEICLEETVTFSAGTGNEVVTWKNMSTGEVLGSGFTLNYKVEEALSIVVEVSKLTYGCVMKDTVQINTLALPEITMPETANSCINEKYTYTLDQPYAKVIWTSKDGIPLETTDTSFTLLLEKEEVVTLTVENEDGCTSTQDITITPYAEVDPQAPTEVFICKGEENTISLSDSWAKVVWQNLDDGSDPVESDTYTYISSVEERVQVTVTDANGCVGTDIITLKAWDLPTIDLGEDLQVCKDETITFTTDDWKTIQWKRKSDGTIIGSEMTLEWTVAQTDDLYLAVENENGCWSYDTLEIEMLELPVITLEDEYFTCFQEVTAIEAGEHTTYKWWDVNADTLMGEEKVLAYTAMEDIEIKFTATNADGCELSKTIQSRVRELPTVSIGDDLNTCIDGFLTINLTTNDWASIEWGALQTTGHTAIDVTQVEWDFAVDDTVWVKVIDNNGCVNTDTLKVTIWDEPDPGLSEEVFICEYETLTLEATQSWANVEWKRLSDETVVSTENTYSILITEQDTVVHTVSDGNGCVGIDTVVVKVYPRPEFDLGNDTLICYSSSIDLDVGGGYTQVEWYSKNQGKLTETSRLLNWTVTETDSVWAIATNTEGCQNVDSIYVEMAPLPTPNIGEELRACIGDVETIDGGDWKTYQWTSGQYGDLGTDKTIAYTFAVQDTIWLTVTNENNCTDYDSLIINPFALPDFTMGEDQVICYNTSAELSIGNDSWSNVKWFSKERGEIATNVNSITYTATVKDSIFTEVTNENGCIAYDTLVMGVYDLPVFETQGTKEICHLSNYQLTVDSSLDSVNWYVLGENSPFVENQRFITTQMTETITYVVEAFNVERCVWYDTVEVKQLALPEFSLGVDQAICYNTEVVIEVDKEIESVDYIHWYSTFEGKLDNDDNTSFTQEVFNDETIWVEIGNTNGCIYRDTVEVKVLELPTFELGETQQICYLESTTFEVGISSDIVKWSSHLLGEIKEGNEYTHSVYETDTIYVERTNEVGCVWKDTVTVEMLELPDFQIPETYEICFDQEGTIKVEGDWSKVEWLDINHNTFAEDGTSYTFTADESHTIVARVTSWQGCVSYDTTEIEVLELPIAKAGEDKVICTSDIVQIGENESNADWTYNWFPSEGLSDASIATPNASPQSTTTYYLQITNDKGCVSLLDSVTVTVNEFYSVNAGPDVEICIGESVEIGGYPIVDGGEHNYSFEWNNAATLDDANASHPLAFPTETTEYIVTAKLGDCLEYQDTVTVTVHKLPEITISEDVSIGYKGEVTLEASGGKYYLWAPDYEINSPSISSPTVSPKVTTTYTVQVMTENGCVDTKSMTVFVGNEVFVPNLFTPNDDGKNDTFHVYGKGIKELELKVMDHAGKTVYYSDNYKDINEKGWDGKLNGADLPNGTYLWKIAGIYEDGTEVKYNGTTHGTINLKR</sequence>
<feature type="signal peptide" evidence="2">
    <location>
        <begin position="1"/>
        <end position="21"/>
    </location>
</feature>
<dbReference type="NCBIfam" id="TIGR04131">
    <property type="entry name" value="Bac_Flav_CTERM"/>
    <property type="match status" value="1"/>
</dbReference>
<evidence type="ECO:0000256" key="1">
    <source>
        <dbReference type="ARBA" id="ARBA00022729"/>
    </source>
</evidence>
<gene>
    <name evidence="4" type="ORF">HHU12_14025</name>
</gene>
<dbReference type="InterPro" id="IPR044023">
    <property type="entry name" value="Ig_7"/>
</dbReference>
<dbReference type="InterPro" id="IPR028994">
    <property type="entry name" value="Integrin_alpha_N"/>
</dbReference>
<dbReference type="PANTHER" id="PTHR44103">
    <property type="entry name" value="PROPROTEIN CONVERTASE P"/>
    <property type="match status" value="1"/>
</dbReference>
<dbReference type="Gene3D" id="2.130.10.130">
    <property type="entry name" value="Integrin alpha, N-terminal"/>
    <property type="match status" value="1"/>
</dbReference>
<feature type="chain" id="PRO_5030552459" evidence="2">
    <location>
        <begin position="22"/>
        <end position="1921"/>
    </location>
</feature>
<evidence type="ECO:0000259" key="3">
    <source>
        <dbReference type="Pfam" id="PF19081"/>
    </source>
</evidence>
<keyword evidence="5" id="KW-1185">Reference proteome</keyword>
<evidence type="ECO:0000313" key="5">
    <source>
        <dbReference type="Proteomes" id="UP000576082"/>
    </source>
</evidence>
<dbReference type="Pfam" id="PF13585">
    <property type="entry name" value="CHU_C"/>
    <property type="match status" value="1"/>
</dbReference>
<dbReference type="PANTHER" id="PTHR44103:SF1">
    <property type="entry name" value="PROPROTEIN CONVERTASE P"/>
    <property type="match status" value="1"/>
</dbReference>
<reference evidence="4 5" key="1">
    <citation type="submission" date="2020-04" db="EMBL/GenBank/DDBJ databases">
        <title>Flammeovirga sp. SR4, a novel species isolated from seawater.</title>
        <authorList>
            <person name="Wang X."/>
        </authorList>
    </citation>
    <scope>NUCLEOTIDE SEQUENCE [LARGE SCALE GENOMIC DNA]</scope>
    <source>
        <strain evidence="4 5">ATCC 23126</strain>
    </source>
</reference>
<name>A0A7X9X9W3_9BACT</name>
<dbReference type="Proteomes" id="UP000576082">
    <property type="component" value="Unassembled WGS sequence"/>
</dbReference>